<accession>A0A395I4P7</accession>
<dbReference type="AlphaFoldDB" id="A0A395I4P7"/>
<sequence length="73" mass="8106">MVWSIAVGGVLCIPEARHWAATIQAQFPASRLVAEACPRVQCSTAWQGEDHYCSGDRNLVQTQGQMRGHVRLR</sequence>
<organism evidence="1 2">
    <name type="scientific">Aspergillus homomorphus (strain CBS 101889)</name>
    <dbReference type="NCBI Taxonomy" id="1450537"/>
    <lineage>
        <taxon>Eukaryota</taxon>
        <taxon>Fungi</taxon>
        <taxon>Dikarya</taxon>
        <taxon>Ascomycota</taxon>
        <taxon>Pezizomycotina</taxon>
        <taxon>Eurotiomycetes</taxon>
        <taxon>Eurotiomycetidae</taxon>
        <taxon>Eurotiales</taxon>
        <taxon>Aspergillaceae</taxon>
        <taxon>Aspergillus</taxon>
        <taxon>Aspergillus subgen. Circumdati</taxon>
    </lineage>
</organism>
<evidence type="ECO:0000313" key="2">
    <source>
        <dbReference type="Proteomes" id="UP000248961"/>
    </source>
</evidence>
<dbReference type="VEuPathDB" id="FungiDB:BO97DRAFT_21816"/>
<reference evidence="1 2" key="1">
    <citation type="submission" date="2018-02" db="EMBL/GenBank/DDBJ databases">
        <title>The genomes of Aspergillus section Nigri reveals drivers in fungal speciation.</title>
        <authorList>
            <consortium name="DOE Joint Genome Institute"/>
            <person name="Vesth T.C."/>
            <person name="Nybo J."/>
            <person name="Theobald S."/>
            <person name="Brandl J."/>
            <person name="Frisvad J.C."/>
            <person name="Nielsen K.F."/>
            <person name="Lyhne E.K."/>
            <person name="Kogle M.E."/>
            <person name="Kuo A."/>
            <person name="Riley R."/>
            <person name="Clum A."/>
            <person name="Nolan M."/>
            <person name="Lipzen A."/>
            <person name="Salamov A."/>
            <person name="Henrissat B."/>
            <person name="Wiebenga A."/>
            <person name="De vries R.P."/>
            <person name="Grigoriev I.V."/>
            <person name="Mortensen U.H."/>
            <person name="Andersen M.R."/>
            <person name="Baker S.E."/>
        </authorList>
    </citation>
    <scope>NUCLEOTIDE SEQUENCE [LARGE SCALE GENOMIC DNA]</scope>
    <source>
        <strain evidence="1 2">CBS 101889</strain>
    </source>
</reference>
<dbReference type="Proteomes" id="UP000248961">
    <property type="component" value="Unassembled WGS sequence"/>
</dbReference>
<dbReference type="EMBL" id="KZ824276">
    <property type="protein sequence ID" value="RAL14158.1"/>
    <property type="molecule type" value="Genomic_DNA"/>
</dbReference>
<protein>
    <submittedName>
        <fullName evidence="1">Uncharacterized protein</fullName>
    </submittedName>
</protein>
<evidence type="ECO:0000313" key="1">
    <source>
        <dbReference type="EMBL" id="RAL14158.1"/>
    </source>
</evidence>
<gene>
    <name evidence="1" type="ORF">BO97DRAFT_21816</name>
</gene>
<name>A0A395I4P7_ASPHC</name>
<dbReference type="GeneID" id="37194919"/>
<dbReference type="RefSeq" id="XP_025553312.1">
    <property type="nucleotide sequence ID" value="XM_025690630.1"/>
</dbReference>
<proteinExistence type="predicted"/>
<keyword evidence="2" id="KW-1185">Reference proteome</keyword>